<keyword evidence="2" id="KW-0812">Transmembrane</keyword>
<dbReference type="Pfam" id="PF15176">
    <property type="entry name" value="LRR19-TM"/>
    <property type="match status" value="1"/>
</dbReference>
<accession>A0A6A4S1W3</accession>
<feature type="chain" id="PRO_5025472084" evidence="3">
    <location>
        <begin position="20"/>
        <end position="199"/>
    </location>
</feature>
<feature type="region of interest" description="Disordered" evidence="1">
    <location>
        <begin position="177"/>
        <end position="199"/>
    </location>
</feature>
<sequence>MMQSCRQRLLLLCLTAAVAMNMLGNTAVAAKEVAPQGVKNLTNMALSVIPHNVNSCVVTKLVIERNLITLNELDRQALRDERPKEPSFFPIIPILPQPDWTPVFGNTWKFTACVVALALTTSMLIVCAIKGPSWYKLFHNYRHRRLNQQEDDEDNFASTVFSEIERYHNHQTFTFEHQNGQTEEEEDGYFEDPYIRREE</sequence>
<dbReference type="GO" id="GO:0038023">
    <property type="term" value="F:signaling receptor activity"/>
    <property type="evidence" value="ECO:0007669"/>
    <property type="project" value="TreeGrafter"/>
</dbReference>
<comment type="caution">
    <text evidence="4">The sequence shown here is derived from an EMBL/GenBank/DDBJ whole genome shotgun (WGS) entry which is preliminary data.</text>
</comment>
<protein>
    <submittedName>
        <fullName evidence="4">Uncharacterized protein</fullName>
    </submittedName>
</protein>
<organism evidence="4 5">
    <name type="scientific">Scophthalmus maximus</name>
    <name type="common">Turbot</name>
    <name type="synonym">Psetta maxima</name>
    <dbReference type="NCBI Taxonomy" id="52904"/>
    <lineage>
        <taxon>Eukaryota</taxon>
        <taxon>Metazoa</taxon>
        <taxon>Chordata</taxon>
        <taxon>Craniata</taxon>
        <taxon>Vertebrata</taxon>
        <taxon>Euteleostomi</taxon>
        <taxon>Actinopterygii</taxon>
        <taxon>Neopterygii</taxon>
        <taxon>Teleostei</taxon>
        <taxon>Neoteleostei</taxon>
        <taxon>Acanthomorphata</taxon>
        <taxon>Carangaria</taxon>
        <taxon>Pleuronectiformes</taxon>
        <taxon>Pleuronectoidei</taxon>
        <taxon>Scophthalmidae</taxon>
        <taxon>Scophthalmus</taxon>
    </lineage>
</organism>
<feature type="transmembrane region" description="Helical" evidence="2">
    <location>
        <begin position="108"/>
        <end position="129"/>
    </location>
</feature>
<evidence type="ECO:0000256" key="3">
    <source>
        <dbReference type="SAM" id="SignalP"/>
    </source>
</evidence>
<gene>
    <name evidence="4" type="ORF">F2P81_019430</name>
</gene>
<feature type="signal peptide" evidence="3">
    <location>
        <begin position="1"/>
        <end position="19"/>
    </location>
</feature>
<dbReference type="GO" id="GO:0005886">
    <property type="term" value="C:plasma membrane"/>
    <property type="evidence" value="ECO:0007669"/>
    <property type="project" value="TreeGrafter"/>
</dbReference>
<evidence type="ECO:0000256" key="1">
    <source>
        <dbReference type="SAM" id="MobiDB-lite"/>
    </source>
</evidence>
<dbReference type="EMBL" id="VEVO01000017">
    <property type="protein sequence ID" value="KAF0028343.1"/>
    <property type="molecule type" value="Genomic_DNA"/>
</dbReference>
<dbReference type="GO" id="GO:1901224">
    <property type="term" value="P:positive regulation of non-canonical NF-kappaB signal transduction"/>
    <property type="evidence" value="ECO:0007669"/>
    <property type="project" value="TreeGrafter"/>
</dbReference>
<dbReference type="AlphaFoldDB" id="A0A6A4S1W3"/>
<evidence type="ECO:0000313" key="4">
    <source>
        <dbReference type="EMBL" id="KAF0028343.1"/>
    </source>
</evidence>
<dbReference type="Proteomes" id="UP000438429">
    <property type="component" value="Unassembled WGS sequence"/>
</dbReference>
<keyword evidence="2" id="KW-1133">Transmembrane helix</keyword>
<reference evidence="4 5" key="1">
    <citation type="submission" date="2019-06" db="EMBL/GenBank/DDBJ databases">
        <title>Draft genomes of female and male turbot (Scophthalmus maximus).</title>
        <authorList>
            <person name="Xu H."/>
            <person name="Xu X.-W."/>
            <person name="Shao C."/>
            <person name="Chen S."/>
        </authorList>
    </citation>
    <scope>NUCLEOTIDE SEQUENCE [LARGE SCALE GENOMIC DNA]</scope>
    <source>
        <strain evidence="4">Ysfricsl-2016a</strain>
        <tissue evidence="4">Blood</tissue>
    </source>
</reference>
<dbReference type="PANTHER" id="PTHR31450">
    <property type="entry name" value="LEUCINE-RICH REPEAT-CONTAINING PROTEIN 19 LRRC19 FAMILY MEMBER"/>
    <property type="match status" value="1"/>
</dbReference>
<name>A0A6A4S1W3_SCOMX</name>
<evidence type="ECO:0000256" key="2">
    <source>
        <dbReference type="SAM" id="Phobius"/>
    </source>
</evidence>
<keyword evidence="2" id="KW-0472">Membrane</keyword>
<proteinExistence type="predicted"/>
<keyword evidence="3" id="KW-0732">Signal</keyword>
<evidence type="ECO:0000313" key="5">
    <source>
        <dbReference type="Proteomes" id="UP000438429"/>
    </source>
</evidence>
<dbReference type="PANTHER" id="PTHR31450:SF4">
    <property type="entry name" value="LEUCINE-RICH REPEAT-CONTAINING PROTEIN 19"/>
    <property type="match status" value="1"/>
</dbReference>